<accession>A0A1H7VU13</accession>
<keyword evidence="1" id="KW-0175">Coiled coil</keyword>
<dbReference type="AlphaFoldDB" id="A0A1H7VU13"/>
<dbReference type="EMBL" id="FOBV01000001">
    <property type="protein sequence ID" value="SEM12741.1"/>
    <property type="molecule type" value="Genomic_DNA"/>
</dbReference>
<dbReference type="STRING" id="295069.SAMN05421856_101260"/>
<reference evidence="3" key="1">
    <citation type="submission" date="2016-10" db="EMBL/GenBank/DDBJ databases">
        <authorList>
            <person name="Varghese N."/>
            <person name="Submissions S."/>
        </authorList>
    </citation>
    <scope>NUCLEOTIDE SEQUENCE [LARGE SCALE GENOMIC DNA]</scope>
    <source>
        <strain evidence="3">DSM 17453</strain>
    </source>
</reference>
<dbReference type="InterPro" id="IPR020271">
    <property type="entry name" value="Uncharacterised_MJ1172"/>
</dbReference>
<gene>
    <name evidence="2" type="ORF">SAMN05421856_101260</name>
</gene>
<evidence type="ECO:0000256" key="1">
    <source>
        <dbReference type="SAM" id="Coils"/>
    </source>
</evidence>
<keyword evidence="3" id="KW-1185">Reference proteome</keyword>
<dbReference type="Proteomes" id="UP000199450">
    <property type="component" value="Unassembled WGS sequence"/>
</dbReference>
<proteinExistence type="predicted"/>
<dbReference type="RefSeq" id="WP_089998036.1">
    <property type="nucleotide sequence ID" value="NZ_DAMCDB010000004.1"/>
</dbReference>
<dbReference type="OrthoDB" id="827255at2"/>
<evidence type="ECO:0000313" key="3">
    <source>
        <dbReference type="Proteomes" id="UP000199450"/>
    </source>
</evidence>
<name>A0A1H7VU13_9FLAO</name>
<evidence type="ECO:0000313" key="2">
    <source>
        <dbReference type="EMBL" id="SEM12741.1"/>
    </source>
</evidence>
<organism evidence="2 3">
    <name type="scientific">Chryseobacterium taichungense</name>
    <dbReference type="NCBI Taxonomy" id="295069"/>
    <lineage>
        <taxon>Bacteria</taxon>
        <taxon>Pseudomonadati</taxon>
        <taxon>Bacteroidota</taxon>
        <taxon>Flavobacteriia</taxon>
        <taxon>Flavobacteriales</taxon>
        <taxon>Weeksellaceae</taxon>
        <taxon>Chryseobacterium group</taxon>
        <taxon>Chryseobacterium</taxon>
    </lineage>
</organism>
<protein>
    <submittedName>
        <fullName evidence="2">Uncharacterized protein</fullName>
    </submittedName>
</protein>
<dbReference type="Pfam" id="PF10884">
    <property type="entry name" value="DUF2683"/>
    <property type="match status" value="1"/>
</dbReference>
<sequence length="71" mass="8219">MNTITIHTDNENQINLLKALLKELKINFEINKEENLTEWQKEKILKGISDISEGKFSSSKSVSEKARKCLR</sequence>
<feature type="coiled-coil region" evidence="1">
    <location>
        <begin position="7"/>
        <end position="34"/>
    </location>
</feature>